<dbReference type="EMBL" id="GECU01031780">
    <property type="protein sequence ID" value="JAS75926.1"/>
    <property type="molecule type" value="Transcribed_RNA"/>
</dbReference>
<feature type="compositionally biased region" description="Low complexity" evidence="1">
    <location>
        <begin position="494"/>
        <end position="505"/>
    </location>
</feature>
<feature type="region of interest" description="Disordered" evidence="1">
    <location>
        <begin position="334"/>
        <end position="353"/>
    </location>
</feature>
<accession>A0A1B6HMQ6</accession>
<feature type="region of interest" description="Disordered" evidence="1">
    <location>
        <begin position="481"/>
        <end position="517"/>
    </location>
</feature>
<sequence>MNQGRGANCENRIMSSCLPLLYANKEPKILETMSLEELDTFLPFMILCSLGRDVDKTSQEMAIDIIGCPTPAWWPEDVQFKFPLIEQNRYTIMKSLICRCYTFFDCEYILKFSASLAESPPGSLTYVYSDDGKSIMINNANGVMLVKCRKENLHYDDWGNCARRGASNKRFVHRRNKRNLQTYSSSDEETEVSFKKNQPGPSYKRKRAEGEDRPSKRQARRRFQDYQQEDPEPDMIDQEYFLSKFDMIPKNKDEVKERVYHKIDHKKRLAHSFSVMSITSQRGQELLMKNKHSFNLEFCLDRIERYCNTSDLQEGEANQVCTRSSVQFSAMLKQGEKNKQSAEREEEKMDVSNEDVVETPQDKYYHKYNWPLRTRGPRIVYRGPSIKPCSVALTLLSEENILFWTKRKRSVSTMTPTGWSGSKTSICSCQRIPLIILDDDETLKYKNKSSSTRCTCVPSKRQMSTTLQSFLEVVPINSQPISKARHRNNSETLSHSSGSVASNVSRPGPASTRSVSHSFSRNKEGLGVISYSVQALHQGKQSLNFKRVLHRQPLAVVPSTPVVVDKEAPDICRVSSCLPVHTSSMKINFYRSILDAVKWYTKDDSITETVDILQGSFLEDEIMASGFDRSQENIRPLTELSLPNSSKQPDYFKININNTERDHCFKKSSTSTSKLVTRRGERLYANREPCAFCFQGRDNFCVYEFIRQAKLAGISLKKRQKQLQHIFFKFIQSENQKS</sequence>
<organism evidence="3">
    <name type="scientific">Homalodisca liturata</name>
    <dbReference type="NCBI Taxonomy" id="320908"/>
    <lineage>
        <taxon>Eukaryota</taxon>
        <taxon>Metazoa</taxon>
        <taxon>Ecdysozoa</taxon>
        <taxon>Arthropoda</taxon>
        <taxon>Hexapoda</taxon>
        <taxon>Insecta</taxon>
        <taxon>Pterygota</taxon>
        <taxon>Neoptera</taxon>
        <taxon>Paraneoptera</taxon>
        <taxon>Hemiptera</taxon>
        <taxon>Auchenorrhyncha</taxon>
        <taxon>Membracoidea</taxon>
        <taxon>Cicadellidae</taxon>
        <taxon>Cicadellinae</taxon>
        <taxon>Proconiini</taxon>
        <taxon>Homalodisca</taxon>
    </lineage>
</organism>
<reference evidence="3" key="1">
    <citation type="submission" date="2015-11" db="EMBL/GenBank/DDBJ databases">
        <title>De novo transcriptome assembly of four potential Pierce s Disease insect vectors from Arizona vineyards.</title>
        <authorList>
            <person name="Tassone E.E."/>
        </authorList>
    </citation>
    <scope>NUCLEOTIDE SEQUENCE</scope>
</reference>
<feature type="compositionally biased region" description="Basic and acidic residues" evidence="1">
    <location>
        <begin position="334"/>
        <end position="351"/>
    </location>
</feature>
<protein>
    <recommendedName>
        <fullName evidence="4">Nuclear respiratory factor 1 NLS/DNA-binding dimerisation domain-containing protein</fullName>
    </recommendedName>
</protein>
<name>A0A1B6HMQ6_9HEMI</name>
<evidence type="ECO:0000313" key="3">
    <source>
        <dbReference type="EMBL" id="JAS75926.1"/>
    </source>
</evidence>
<dbReference type="AlphaFoldDB" id="A0A1B6HMQ6"/>
<gene>
    <name evidence="3" type="ORF">g.15399</name>
    <name evidence="2" type="ORF">g.15400</name>
</gene>
<feature type="region of interest" description="Disordered" evidence="1">
    <location>
        <begin position="174"/>
        <end position="230"/>
    </location>
</feature>
<proteinExistence type="predicted"/>
<evidence type="ECO:0008006" key="4">
    <source>
        <dbReference type="Google" id="ProtNLM"/>
    </source>
</evidence>
<dbReference type="EMBL" id="GECU01032751">
    <property type="protein sequence ID" value="JAS74955.1"/>
    <property type="molecule type" value="Transcribed_RNA"/>
</dbReference>
<evidence type="ECO:0000256" key="1">
    <source>
        <dbReference type="SAM" id="MobiDB-lite"/>
    </source>
</evidence>
<evidence type="ECO:0000313" key="2">
    <source>
        <dbReference type="EMBL" id="JAS74955.1"/>
    </source>
</evidence>